<organism evidence="2 3">
    <name type="scientific">Ruminococcus flavefaciens</name>
    <dbReference type="NCBI Taxonomy" id="1265"/>
    <lineage>
        <taxon>Bacteria</taxon>
        <taxon>Bacillati</taxon>
        <taxon>Bacillota</taxon>
        <taxon>Clostridia</taxon>
        <taxon>Eubacteriales</taxon>
        <taxon>Oscillospiraceae</taxon>
        <taxon>Ruminococcus</taxon>
    </lineage>
</organism>
<evidence type="ECO:0000313" key="2">
    <source>
        <dbReference type="EMBL" id="PWJ14629.1"/>
    </source>
</evidence>
<dbReference type="RefSeq" id="WP_109725503.1">
    <property type="nucleotide sequence ID" value="NZ_QGDI01000002.1"/>
</dbReference>
<evidence type="ECO:0000259" key="1">
    <source>
        <dbReference type="Pfam" id="PF05272"/>
    </source>
</evidence>
<sequence length="806" mass="90616">MQYDRKIVITTGVSRKASTWKAQALLWSELVTKLASPVRGTETLKHYLQLPKAKQDELKDVGGFVGGTFNGEKRKADKVTGRDLITLDMDSIPAEQTNTVLQRISSLNCGYCVYSTRKHEPARPRLRGVFPLDRSCTPDEYEPIARKLAELIGIDLCDPTTFQASRLMYWPSASSDSQYVYAWEDKPFLSVDGMLALYGDWHDIAQWPDVPNAPQLRKKLAAKQGDPTEKAGIVGAFCRIYDIYAAMDKFLPGVYTETAQSDRYTYAGGSTTGGAVIYDDGKFLYSNHATDPAGGKLCNAFDLVRLHKFSDTDAEAKEGTPTVKLPSYAAMCELAASDNAVTTLLTKERRGKAAAEFSMPLPETAAQTAADTNVDDNWESKLVVTSTGLLQKTIDNVLIILENDPLLKNKFAFDDFSNRVLIKDAVPWDLRQKQRDWSDNDDAGIRHYLERAYGITGINKITDACTLCFRRHSFNAVQDWLRSLPPWDSIPRLDTIFIDYLGAADTPYTRAVARKSFTAAVARAMIPGVKYDTMPILSGPQGIGKSTLLKIMAGNWFNDSLDSFDGKEACEMIQGSWIIELGELNGLSKSESGQVKQFLSKADDIYREPYGRRTGRYPRRCVFFGTSNEKEYLKDSTGGRRFWPIDCMAKAPTKSVFTELELEAPQIWAEAYVRWQVGEKLYLEGAAAAAALVEQESHREANAKEGIVREFIERKIPADWSKRSISERKVYWSNEFGRKDDKNLIERTRVCALEIWVECFGGDVKYMKKSDARELNDILSRMEGWKRAEKTQWFSGYGAQRGYEKA</sequence>
<dbReference type="PANTHER" id="PTHR34985">
    <property type="entry name" value="SLR0554 PROTEIN"/>
    <property type="match status" value="1"/>
</dbReference>
<dbReference type="EMBL" id="QGDI01000002">
    <property type="protein sequence ID" value="PWJ14629.1"/>
    <property type="molecule type" value="Genomic_DNA"/>
</dbReference>
<evidence type="ECO:0000313" key="3">
    <source>
        <dbReference type="Proteomes" id="UP000245720"/>
    </source>
</evidence>
<comment type="caution">
    <text evidence="2">The sequence shown here is derived from an EMBL/GenBank/DDBJ whole genome shotgun (WGS) entry which is preliminary data.</text>
</comment>
<dbReference type="InterPro" id="IPR027417">
    <property type="entry name" value="P-loop_NTPase"/>
</dbReference>
<dbReference type="AlphaFoldDB" id="A0A315Y4B9"/>
<dbReference type="InterPro" id="IPR007936">
    <property type="entry name" value="VapE-like_dom"/>
</dbReference>
<dbReference type="SUPFAM" id="SSF52540">
    <property type="entry name" value="P-loop containing nucleoside triphosphate hydrolases"/>
    <property type="match status" value="1"/>
</dbReference>
<name>A0A315Y4B9_RUMFL</name>
<proteinExistence type="predicted"/>
<feature type="domain" description="Virulence-associated protein E-like" evidence="1">
    <location>
        <begin position="482"/>
        <end position="699"/>
    </location>
</feature>
<dbReference type="Pfam" id="PF05272">
    <property type="entry name" value="VapE-like_dom"/>
    <property type="match status" value="1"/>
</dbReference>
<accession>A0A315Y4B9</accession>
<dbReference type="PANTHER" id="PTHR34985:SF1">
    <property type="entry name" value="SLR0554 PROTEIN"/>
    <property type="match status" value="1"/>
</dbReference>
<protein>
    <submittedName>
        <fullName evidence="2">Virulence-associated protein E</fullName>
    </submittedName>
</protein>
<dbReference type="OrthoDB" id="9763644at2"/>
<reference evidence="2 3" key="1">
    <citation type="submission" date="2018-05" db="EMBL/GenBank/DDBJ databases">
        <title>The Hungate 1000. A catalogue of reference genomes from the rumen microbiome.</title>
        <authorList>
            <person name="Kelly W."/>
        </authorList>
    </citation>
    <scope>NUCLEOTIDE SEQUENCE [LARGE SCALE GENOMIC DNA]</scope>
    <source>
        <strain evidence="2 3">SAb67</strain>
    </source>
</reference>
<dbReference type="Proteomes" id="UP000245720">
    <property type="component" value="Unassembled WGS sequence"/>
</dbReference>
<gene>
    <name evidence="2" type="ORF">IE37_00614</name>
</gene>